<dbReference type="Proteomes" id="UP000297814">
    <property type="component" value="Unassembled WGS sequence"/>
</dbReference>
<gene>
    <name evidence="1" type="ORF">BHYA_0125g00220</name>
</gene>
<dbReference type="EMBL" id="PQXK01000125">
    <property type="protein sequence ID" value="TGO36425.1"/>
    <property type="molecule type" value="Genomic_DNA"/>
</dbReference>
<organism evidence="1 2">
    <name type="scientific">Botrytis hyacinthi</name>
    <dbReference type="NCBI Taxonomy" id="278943"/>
    <lineage>
        <taxon>Eukaryota</taxon>
        <taxon>Fungi</taxon>
        <taxon>Dikarya</taxon>
        <taxon>Ascomycota</taxon>
        <taxon>Pezizomycotina</taxon>
        <taxon>Leotiomycetes</taxon>
        <taxon>Helotiales</taxon>
        <taxon>Sclerotiniaceae</taxon>
        <taxon>Botrytis</taxon>
    </lineage>
</organism>
<evidence type="ECO:0000313" key="1">
    <source>
        <dbReference type="EMBL" id="TGO36425.1"/>
    </source>
</evidence>
<dbReference type="AlphaFoldDB" id="A0A4Z1GI88"/>
<comment type="caution">
    <text evidence="1">The sequence shown here is derived from an EMBL/GenBank/DDBJ whole genome shotgun (WGS) entry which is preliminary data.</text>
</comment>
<proteinExistence type="predicted"/>
<sequence>MGTNSFVSYCRLTDKTEVEILGEWGYLSKYRILWLAGLLCSAVRVGSPLQFDAASPDRSVRSETILYYAMLCLLAPELQISTVERSRYANFCTIQNEKIRIVKI</sequence>
<name>A0A4Z1GI88_9HELO</name>
<protein>
    <submittedName>
        <fullName evidence="1">Uncharacterized protein</fullName>
    </submittedName>
</protein>
<evidence type="ECO:0000313" key="2">
    <source>
        <dbReference type="Proteomes" id="UP000297814"/>
    </source>
</evidence>
<keyword evidence="2" id="KW-1185">Reference proteome</keyword>
<accession>A0A4Z1GI88</accession>
<reference evidence="1 2" key="1">
    <citation type="submission" date="2017-12" db="EMBL/GenBank/DDBJ databases">
        <title>Comparative genomics of Botrytis spp.</title>
        <authorList>
            <person name="Valero-Jimenez C.A."/>
            <person name="Tapia P."/>
            <person name="Veloso J."/>
            <person name="Silva-Moreno E."/>
            <person name="Staats M."/>
            <person name="Valdes J.H."/>
            <person name="Van Kan J.A.L."/>
        </authorList>
    </citation>
    <scope>NUCLEOTIDE SEQUENCE [LARGE SCALE GENOMIC DNA]</scope>
    <source>
        <strain evidence="1 2">Bh0001</strain>
    </source>
</reference>